<name>A0AAE1FHX8_PETCI</name>
<proteinExistence type="predicted"/>
<gene>
    <name evidence="1" type="ORF">Pcinc_020673</name>
</gene>
<accession>A0AAE1FHX8</accession>
<dbReference type="EMBL" id="JAWQEG010002105">
    <property type="protein sequence ID" value="KAK3874378.1"/>
    <property type="molecule type" value="Genomic_DNA"/>
</dbReference>
<evidence type="ECO:0000313" key="1">
    <source>
        <dbReference type="EMBL" id="KAK3874378.1"/>
    </source>
</evidence>
<dbReference type="AlphaFoldDB" id="A0AAE1FHX8"/>
<dbReference type="Proteomes" id="UP001286313">
    <property type="component" value="Unassembled WGS sequence"/>
</dbReference>
<protein>
    <submittedName>
        <fullName evidence="1">Uncharacterized protein</fullName>
    </submittedName>
</protein>
<reference evidence="1" key="1">
    <citation type="submission" date="2023-10" db="EMBL/GenBank/DDBJ databases">
        <title>Genome assemblies of two species of porcelain crab, Petrolisthes cinctipes and Petrolisthes manimaculis (Anomura: Porcellanidae).</title>
        <authorList>
            <person name="Angst P."/>
        </authorList>
    </citation>
    <scope>NUCLEOTIDE SEQUENCE</scope>
    <source>
        <strain evidence="1">PB745_01</strain>
        <tissue evidence="1">Gill</tissue>
    </source>
</reference>
<organism evidence="1 2">
    <name type="scientific">Petrolisthes cinctipes</name>
    <name type="common">Flat porcelain crab</name>
    <dbReference type="NCBI Taxonomy" id="88211"/>
    <lineage>
        <taxon>Eukaryota</taxon>
        <taxon>Metazoa</taxon>
        <taxon>Ecdysozoa</taxon>
        <taxon>Arthropoda</taxon>
        <taxon>Crustacea</taxon>
        <taxon>Multicrustacea</taxon>
        <taxon>Malacostraca</taxon>
        <taxon>Eumalacostraca</taxon>
        <taxon>Eucarida</taxon>
        <taxon>Decapoda</taxon>
        <taxon>Pleocyemata</taxon>
        <taxon>Anomura</taxon>
        <taxon>Galatheoidea</taxon>
        <taxon>Porcellanidae</taxon>
        <taxon>Petrolisthes</taxon>
    </lineage>
</organism>
<sequence>MAFLIEERKRLISVRDNIDYELNKIKSALAAIPPPLPYTDIQVKYHMTRDVEKNVIEGKYVGLETHLTGGRRHSEYINPGLINGFATYATPRVNASSREFFERIGIKDPRREVDFDEFVRTTPYSYVKNNGRGIATTVDDNVLINKERRTVLKFLRSRRSIGNFLMSVYISAGYADLLGCAKCIAFYPDMLCAEYEYAGESVRMVLENLEAQHSLGQLRRVKVDEDALLREEIMYTNIYKILDNFRFYGHLVPTSLESHNFCVDKETGVVKMSCVEWMAPQCLLCDQ</sequence>
<comment type="caution">
    <text evidence="1">The sequence shown here is derived from an EMBL/GenBank/DDBJ whole genome shotgun (WGS) entry which is preliminary data.</text>
</comment>
<evidence type="ECO:0000313" key="2">
    <source>
        <dbReference type="Proteomes" id="UP001286313"/>
    </source>
</evidence>
<keyword evidence="2" id="KW-1185">Reference proteome</keyword>